<dbReference type="AlphaFoldDB" id="A0AAV6VKJ8"/>
<name>A0AAV6VKJ8_9ARAC</name>
<organism evidence="10 11">
    <name type="scientific">Oedothorax gibbosus</name>
    <dbReference type="NCBI Taxonomy" id="931172"/>
    <lineage>
        <taxon>Eukaryota</taxon>
        <taxon>Metazoa</taxon>
        <taxon>Ecdysozoa</taxon>
        <taxon>Arthropoda</taxon>
        <taxon>Chelicerata</taxon>
        <taxon>Arachnida</taxon>
        <taxon>Araneae</taxon>
        <taxon>Araneomorphae</taxon>
        <taxon>Entelegynae</taxon>
        <taxon>Araneoidea</taxon>
        <taxon>Linyphiidae</taxon>
        <taxon>Erigoninae</taxon>
        <taxon>Oedothorax</taxon>
    </lineage>
</organism>
<evidence type="ECO:0000313" key="10">
    <source>
        <dbReference type="EMBL" id="KAG8197340.1"/>
    </source>
</evidence>
<dbReference type="GO" id="GO:0090575">
    <property type="term" value="C:RNA polymerase II transcription regulator complex"/>
    <property type="evidence" value="ECO:0007669"/>
    <property type="project" value="TreeGrafter"/>
</dbReference>
<comment type="similarity">
    <text evidence="1">Belongs to the MAX family.</text>
</comment>
<dbReference type="InterPro" id="IPR036638">
    <property type="entry name" value="HLH_DNA-bd_sf"/>
</dbReference>
<evidence type="ECO:0000256" key="1">
    <source>
        <dbReference type="ARBA" id="ARBA00007628"/>
    </source>
</evidence>
<keyword evidence="2" id="KW-0805">Transcription regulation</keyword>
<keyword evidence="7" id="KW-0175">Coiled coil</keyword>
<dbReference type="Proteomes" id="UP000827092">
    <property type="component" value="Unassembled WGS sequence"/>
</dbReference>
<dbReference type="PANTHER" id="PTHR10328:SF3">
    <property type="entry name" value="PROTEIN MAX"/>
    <property type="match status" value="1"/>
</dbReference>
<feature type="compositionally biased region" description="Acidic residues" evidence="8">
    <location>
        <begin position="195"/>
        <end position="205"/>
    </location>
</feature>
<feature type="region of interest" description="Disordered" evidence="8">
    <location>
        <begin position="1"/>
        <end position="32"/>
    </location>
</feature>
<evidence type="ECO:0000256" key="5">
    <source>
        <dbReference type="ARBA" id="ARBA00023163"/>
    </source>
</evidence>
<keyword evidence="6" id="KW-0539">Nucleus</keyword>
<reference evidence="10 11" key="1">
    <citation type="journal article" date="2022" name="Nat. Ecol. Evol.">
        <title>A masculinizing supergene underlies an exaggerated male reproductive morph in a spider.</title>
        <authorList>
            <person name="Hendrickx F."/>
            <person name="De Corte Z."/>
            <person name="Sonet G."/>
            <person name="Van Belleghem S.M."/>
            <person name="Kostlbacher S."/>
            <person name="Vangestel C."/>
        </authorList>
    </citation>
    <scope>NUCLEOTIDE SEQUENCE [LARGE SCALE GENOMIC DNA]</scope>
    <source>
        <strain evidence="10">W744_W776</strain>
    </source>
</reference>
<dbReference type="GO" id="GO:0046983">
    <property type="term" value="F:protein dimerization activity"/>
    <property type="evidence" value="ECO:0007669"/>
    <property type="project" value="InterPro"/>
</dbReference>
<dbReference type="InterPro" id="IPR011598">
    <property type="entry name" value="bHLH_dom"/>
</dbReference>
<keyword evidence="11" id="KW-1185">Reference proteome</keyword>
<keyword evidence="5" id="KW-0804">Transcription</keyword>
<dbReference type="SMART" id="SM00353">
    <property type="entry name" value="HLH"/>
    <property type="match status" value="1"/>
</dbReference>
<dbReference type="PROSITE" id="PS50276">
    <property type="entry name" value="PANCREATIC_HORMONE_2"/>
    <property type="match status" value="1"/>
</dbReference>
<comment type="caution">
    <text evidence="10">The sequence shown here is derived from an EMBL/GenBank/DDBJ whole genome shotgun (WGS) entry which is preliminary data.</text>
</comment>
<dbReference type="GO" id="GO:0003700">
    <property type="term" value="F:DNA-binding transcription factor activity"/>
    <property type="evidence" value="ECO:0007669"/>
    <property type="project" value="TreeGrafter"/>
</dbReference>
<keyword evidence="4" id="KW-0010">Activator</keyword>
<dbReference type="PANTHER" id="PTHR10328">
    <property type="entry name" value="PROTEIN MAX MYC-ASSOCIATED FACTOR X"/>
    <property type="match status" value="1"/>
</dbReference>
<evidence type="ECO:0000256" key="7">
    <source>
        <dbReference type="SAM" id="Coils"/>
    </source>
</evidence>
<proteinExistence type="inferred from homology"/>
<evidence type="ECO:0000256" key="3">
    <source>
        <dbReference type="ARBA" id="ARBA00023125"/>
    </source>
</evidence>
<feature type="region of interest" description="Disordered" evidence="8">
    <location>
        <begin position="144"/>
        <end position="214"/>
    </location>
</feature>
<feature type="coiled-coil region" evidence="7">
    <location>
        <begin position="86"/>
        <end position="120"/>
    </location>
</feature>
<protein>
    <recommendedName>
        <fullName evidence="9">BHLH domain-containing protein</fullName>
    </recommendedName>
</protein>
<dbReference type="SUPFAM" id="SSF47459">
    <property type="entry name" value="HLH, helix-loop-helix DNA-binding domain"/>
    <property type="match status" value="1"/>
</dbReference>
<feature type="domain" description="BHLH" evidence="9">
    <location>
        <begin position="36"/>
        <end position="89"/>
    </location>
</feature>
<dbReference type="GO" id="GO:0003677">
    <property type="term" value="F:DNA binding"/>
    <property type="evidence" value="ECO:0007669"/>
    <property type="project" value="UniProtKB-KW"/>
</dbReference>
<accession>A0AAV6VKJ8</accession>
<evidence type="ECO:0000256" key="2">
    <source>
        <dbReference type="ARBA" id="ARBA00023015"/>
    </source>
</evidence>
<sequence>MFDEEEFSLSSDSLPSSPPQPGEEEQSQAYPGLKIEKRQYHNLLERNRRNVLKYSFSKLRTATPVFAKRNARASRAKILKRSIEFIRRSEQKRAARDKDIKDLRAENKILEDQIRAMESVNDSTNLNVIDALLLKVNEVTYKERIEEPSDTEAEDSSSSDEANEENENDPDAAFSDDDIGDQNRAPQPQVAYPVDDPESESETEDSTSSSDSSD</sequence>
<dbReference type="EMBL" id="JAFNEN010000056">
    <property type="protein sequence ID" value="KAG8197340.1"/>
    <property type="molecule type" value="Genomic_DNA"/>
</dbReference>
<evidence type="ECO:0000259" key="9">
    <source>
        <dbReference type="PROSITE" id="PS50888"/>
    </source>
</evidence>
<evidence type="ECO:0000256" key="8">
    <source>
        <dbReference type="SAM" id="MobiDB-lite"/>
    </source>
</evidence>
<dbReference type="GO" id="GO:0045944">
    <property type="term" value="P:positive regulation of transcription by RNA polymerase II"/>
    <property type="evidence" value="ECO:0007669"/>
    <property type="project" value="TreeGrafter"/>
</dbReference>
<feature type="compositionally biased region" description="Acidic residues" evidence="8">
    <location>
        <begin position="148"/>
        <end position="180"/>
    </location>
</feature>
<dbReference type="PROSITE" id="PS50888">
    <property type="entry name" value="BHLH"/>
    <property type="match status" value="1"/>
</dbReference>
<evidence type="ECO:0000256" key="6">
    <source>
        <dbReference type="ARBA" id="ARBA00023242"/>
    </source>
</evidence>
<evidence type="ECO:0000313" key="11">
    <source>
        <dbReference type="Proteomes" id="UP000827092"/>
    </source>
</evidence>
<evidence type="ECO:0000256" key="4">
    <source>
        <dbReference type="ARBA" id="ARBA00023159"/>
    </source>
</evidence>
<keyword evidence="3" id="KW-0238">DNA-binding</keyword>
<dbReference type="Pfam" id="PF00010">
    <property type="entry name" value="HLH"/>
    <property type="match status" value="1"/>
</dbReference>
<gene>
    <name evidence="10" type="ORF">JTE90_013467</name>
</gene>
<dbReference type="Gene3D" id="4.10.280.10">
    <property type="entry name" value="Helix-loop-helix DNA-binding domain"/>
    <property type="match status" value="1"/>
</dbReference>